<protein>
    <submittedName>
        <fullName evidence="4">Putative ABC-class ATPase</fullName>
    </submittedName>
</protein>
<sequence length="563" mass="60979">MARDRGDERTVDELARRLTQLDGQSYGRYKSLQGDWTADGYTVTVRKAQTDPFAPASRVEIRVDAEYAAFPGSWWNTPVRARALADFLLRTLGKQLRGSLLKVDVGGQQVLDRSAMRVSGGALTVRLGIDLPGPRRRIDGRGARRALCEQLPRAVEALRRDALDADAVEAFVESVEDTDALRGMLAERGLVAFVANGAMLARRSGTDDRPLADGVPFTSPESLRTTVELPNRGTVSGMGIAEGITLVVGGGFHGKSTLLRALERGVYDHVPGDGRELVVSRSSTVKVRAEDGRSVQRVDVSAFVGELPTGSDTRDFSTSNASGSTSQAATTIEAVEAGAEVLLIDEDTAATNLMIRDARMQELVAKGNEPLTPFVDLVRPLYEQHGVSTVLVMGGSGDYLDVADRVIMMASYHPEDATERALRLRSSEHRVVEADGFPAIRHRVCDPASLSAEHKGRRKLKTRGIDTLTYGESDIDLRAVEQIVDAGQVMGIGLALTHGVESGLIDGKRTVAEFLELLERDLADGADAIRHGFLGDYVVPRRFEVAAALARLRTLRVAELRDT</sequence>
<accession>A0A660CH65</accession>
<proteinExistence type="predicted"/>
<dbReference type="Proteomes" id="UP000317303">
    <property type="component" value="Unassembled WGS sequence"/>
</dbReference>
<feature type="domain" description="MRB1590-like C-terminal" evidence="3">
    <location>
        <begin position="459"/>
        <end position="557"/>
    </location>
</feature>
<evidence type="ECO:0000313" key="4">
    <source>
        <dbReference type="EMBL" id="TWH22878.1"/>
    </source>
</evidence>
<reference evidence="4 5" key="1">
    <citation type="submission" date="2019-07" db="EMBL/GenBank/DDBJ databases">
        <title>R&amp;d 2014.</title>
        <authorList>
            <person name="Klenk H.-P."/>
        </authorList>
    </citation>
    <scope>NUCLEOTIDE SEQUENCE [LARGE SCALE GENOMIC DNA]</scope>
    <source>
        <strain evidence="4 5">DSM 43194</strain>
    </source>
</reference>
<name>A0A660CH65_9PSEU</name>
<comment type="caution">
    <text evidence="4">The sequence shown here is derived from an EMBL/GenBank/DDBJ whole genome shotgun (WGS) entry which is preliminary data.</text>
</comment>
<dbReference type="Pfam" id="PF20446">
    <property type="entry name" value="ABC_N"/>
    <property type="match status" value="1"/>
</dbReference>
<evidence type="ECO:0000259" key="2">
    <source>
        <dbReference type="Pfam" id="PF20446"/>
    </source>
</evidence>
<dbReference type="Pfam" id="PF21117">
    <property type="entry name" value="MRB1590_C"/>
    <property type="match status" value="1"/>
</dbReference>
<dbReference type="InterPro" id="IPR049069">
    <property type="entry name" value="MRB1590-like_C"/>
</dbReference>
<dbReference type="OrthoDB" id="9809999at2"/>
<dbReference type="AlphaFoldDB" id="A0A660CH65"/>
<dbReference type="RefSeq" id="WP_036875942.1">
    <property type="nucleotide sequence ID" value="NZ_JOIJ01000004.1"/>
</dbReference>
<feature type="domain" description="ATPase of the ABC class N-terminal" evidence="2">
    <location>
        <begin position="12"/>
        <end position="157"/>
    </location>
</feature>
<dbReference type="EMBL" id="VLJV01000001">
    <property type="protein sequence ID" value="TWH22878.1"/>
    <property type="molecule type" value="Genomic_DNA"/>
</dbReference>
<gene>
    <name evidence="4" type="ORF">JD82_04770</name>
</gene>
<dbReference type="PANTHER" id="PTHR38149">
    <property type="entry name" value="ATPASE"/>
    <property type="match status" value="1"/>
</dbReference>
<dbReference type="InterPro" id="IPR019195">
    <property type="entry name" value="ABC_ATPase_put"/>
</dbReference>
<feature type="domain" description="ATPase of the ABC class C-terminal" evidence="1">
    <location>
        <begin position="165"/>
        <end position="429"/>
    </location>
</feature>
<dbReference type="InterPro" id="IPR046834">
    <property type="entry name" value="ABC_ATPase_C"/>
</dbReference>
<dbReference type="SUPFAM" id="SSF52540">
    <property type="entry name" value="P-loop containing nucleoside triphosphate hydrolases"/>
    <property type="match status" value="1"/>
</dbReference>
<evidence type="ECO:0000259" key="1">
    <source>
        <dbReference type="Pfam" id="PF09818"/>
    </source>
</evidence>
<dbReference type="InterPro" id="IPR027417">
    <property type="entry name" value="P-loop_NTPase"/>
</dbReference>
<evidence type="ECO:0000313" key="5">
    <source>
        <dbReference type="Proteomes" id="UP000317303"/>
    </source>
</evidence>
<evidence type="ECO:0000259" key="3">
    <source>
        <dbReference type="Pfam" id="PF21117"/>
    </source>
</evidence>
<dbReference type="Pfam" id="PF09818">
    <property type="entry name" value="ABC_ATPase"/>
    <property type="match status" value="1"/>
</dbReference>
<dbReference type="InterPro" id="IPR046833">
    <property type="entry name" value="ABC_N"/>
</dbReference>
<dbReference type="PANTHER" id="PTHR38149:SF1">
    <property type="entry name" value="ATPASE"/>
    <property type="match status" value="1"/>
</dbReference>
<keyword evidence="5" id="KW-1185">Reference proteome</keyword>
<organism evidence="4 5">
    <name type="scientific">Prauserella rugosa</name>
    <dbReference type="NCBI Taxonomy" id="43354"/>
    <lineage>
        <taxon>Bacteria</taxon>
        <taxon>Bacillati</taxon>
        <taxon>Actinomycetota</taxon>
        <taxon>Actinomycetes</taxon>
        <taxon>Pseudonocardiales</taxon>
        <taxon>Pseudonocardiaceae</taxon>
        <taxon>Prauserella</taxon>
    </lineage>
</organism>